<comment type="function">
    <text evidence="5">Plays a role in cell envelope biogenesis, maintenance of cell envelope integrity and membrane homeostasis.</text>
</comment>
<evidence type="ECO:0000313" key="6">
    <source>
        <dbReference type="EMBL" id="AVY94990.1"/>
    </source>
</evidence>
<gene>
    <name evidence="5" type="primary">yciB</name>
    <name evidence="6" type="ORF">DAI18_13755</name>
</gene>
<accession>A0A2S0PC81</accession>
<keyword evidence="2 5" id="KW-0812">Transmembrane</keyword>
<dbReference type="NCBIfam" id="NF001325">
    <property type="entry name" value="PRK00259.1-3"/>
    <property type="match status" value="1"/>
</dbReference>
<name>A0A2S0PC81_9NEIS</name>
<feature type="transmembrane region" description="Helical" evidence="5">
    <location>
        <begin position="120"/>
        <end position="140"/>
    </location>
</feature>
<dbReference type="InterPro" id="IPR006008">
    <property type="entry name" value="YciB"/>
</dbReference>
<protein>
    <recommendedName>
        <fullName evidence="5">Inner membrane-spanning protein YciB</fullName>
    </recommendedName>
</protein>
<keyword evidence="3 5" id="KW-1133">Transmembrane helix</keyword>
<evidence type="ECO:0000313" key="7">
    <source>
        <dbReference type="Proteomes" id="UP000244173"/>
    </source>
</evidence>
<evidence type="ECO:0000256" key="4">
    <source>
        <dbReference type="ARBA" id="ARBA00023136"/>
    </source>
</evidence>
<keyword evidence="7" id="KW-1185">Reference proteome</keyword>
<dbReference type="Proteomes" id="UP000244173">
    <property type="component" value="Chromosome"/>
</dbReference>
<feature type="transmembrane region" description="Helical" evidence="5">
    <location>
        <begin position="152"/>
        <end position="174"/>
    </location>
</feature>
<keyword evidence="1 5" id="KW-1003">Cell membrane</keyword>
<dbReference type="GO" id="GO:0005886">
    <property type="term" value="C:plasma membrane"/>
    <property type="evidence" value="ECO:0007669"/>
    <property type="project" value="UniProtKB-SubCell"/>
</dbReference>
<sequence length="178" mass="20231">MKFLSDLLPVLLFFVAYYITRDMFVATGVAIASTAIQVGLAWYRHRKIETMQWVSLGLIVVLGGLTLLLHDKRFIMWKPTALYWAMAIGIAVSEWIFRKSPLKAMMGAQMTLPEPVWRKLALAWVAFFAAMGALNLFVAWTFSEEVWVNFKLFGGMGLMFAFVLAQGFALSRYIEDKS</sequence>
<dbReference type="EMBL" id="CP028519">
    <property type="protein sequence ID" value="AVY94990.1"/>
    <property type="molecule type" value="Genomic_DNA"/>
</dbReference>
<evidence type="ECO:0000256" key="3">
    <source>
        <dbReference type="ARBA" id="ARBA00022989"/>
    </source>
</evidence>
<reference evidence="6 7" key="1">
    <citation type="submission" date="2018-04" db="EMBL/GenBank/DDBJ databases">
        <title>Denitrifier Microvirgula.</title>
        <authorList>
            <person name="Anderson E."/>
            <person name="Jang J."/>
            <person name="Ishii S."/>
        </authorList>
    </citation>
    <scope>NUCLEOTIDE SEQUENCE [LARGE SCALE GENOMIC DNA]</scope>
    <source>
        <strain evidence="6 7">BE2.4</strain>
    </source>
</reference>
<proteinExistence type="inferred from homology"/>
<dbReference type="AlphaFoldDB" id="A0A2S0PC81"/>
<keyword evidence="4 5" id="KW-0472">Membrane</keyword>
<dbReference type="PANTHER" id="PTHR36917">
    <property type="entry name" value="INTRACELLULAR SEPTATION PROTEIN A-RELATED"/>
    <property type="match status" value="1"/>
</dbReference>
<dbReference type="RefSeq" id="WP_028498870.1">
    <property type="nucleotide sequence ID" value="NZ_CALFSO010000096.1"/>
</dbReference>
<comment type="subcellular location">
    <subcellularLocation>
        <location evidence="5">Cell inner membrane</location>
        <topology evidence="5">Multi-pass membrane protein</topology>
    </subcellularLocation>
</comment>
<evidence type="ECO:0000256" key="1">
    <source>
        <dbReference type="ARBA" id="ARBA00022475"/>
    </source>
</evidence>
<dbReference type="STRING" id="1122240.GCA_000620105_01538"/>
<evidence type="ECO:0000256" key="5">
    <source>
        <dbReference type="HAMAP-Rule" id="MF_00189"/>
    </source>
</evidence>
<organism evidence="6 7">
    <name type="scientific">Microvirgula aerodenitrificans</name>
    <dbReference type="NCBI Taxonomy" id="57480"/>
    <lineage>
        <taxon>Bacteria</taxon>
        <taxon>Pseudomonadati</taxon>
        <taxon>Pseudomonadota</taxon>
        <taxon>Betaproteobacteria</taxon>
        <taxon>Neisseriales</taxon>
        <taxon>Aquaspirillaceae</taxon>
        <taxon>Microvirgula</taxon>
    </lineage>
</organism>
<dbReference type="KEGG" id="maer:DAI18_13755"/>
<feature type="transmembrane region" description="Helical" evidence="5">
    <location>
        <begin position="81"/>
        <end position="97"/>
    </location>
</feature>
<feature type="transmembrane region" description="Helical" evidence="5">
    <location>
        <begin position="50"/>
        <end position="69"/>
    </location>
</feature>
<evidence type="ECO:0000256" key="2">
    <source>
        <dbReference type="ARBA" id="ARBA00022692"/>
    </source>
</evidence>
<comment type="similarity">
    <text evidence="5">Belongs to the YciB family.</text>
</comment>
<dbReference type="PANTHER" id="PTHR36917:SF1">
    <property type="entry name" value="INNER MEMBRANE-SPANNING PROTEIN YCIB"/>
    <property type="match status" value="1"/>
</dbReference>
<keyword evidence="5" id="KW-0997">Cell inner membrane</keyword>
<dbReference type="Pfam" id="PF04279">
    <property type="entry name" value="IspA"/>
    <property type="match status" value="1"/>
</dbReference>
<dbReference type="HAMAP" id="MF_00189">
    <property type="entry name" value="YciB"/>
    <property type="match status" value="1"/>
</dbReference>
<comment type="caution">
    <text evidence="5">Lacks conserved residue(s) required for the propagation of feature annotation.</text>
</comment>
<dbReference type="OrthoDB" id="9788219at2"/>
<dbReference type="NCBIfam" id="TIGR00997">
    <property type="entry name" value="ispZ"/>
    <property type="match status" value="1"/>
</dbReference>